<proteinExistence type="predicted"/>
<dbReference type="EMBL" id="ATBP01000737">
    <property type="protein sequence ID" value="ETR69107.1"/>
    <property type="molecule type" value="Genomic_DNA"/>
</dbReference>
<dbReference type="Proteomes" id="UP000189670">
    <property type="component" value="Unassembled WGS sequence"/>
</dbReference>
<evidence type="ECO:0000313" key="1">
    <source>
        <dbReference type="EMBL" id="ETR69107.1"/>
    </source>
</evidence>
<comment type="caution">
    <text evidence="1">The sequence shown here is derived from an EMBL/GenBank/DDBJ whole genome shotgun (WGS) entry which is preliminary data.</text>
</comment>
<accession>A0A1V1P2L6</accession>
<gene>
    <name evidence="1" type="ORF">OMM_09891</name>
</gene>
<protein>
    <submittedName>
        <fullName evidence="1">Uncharacterized protein</fullName>
    </submittedName>
</protein>
<reference evidence="2" key="1">
    <citation type="submission" date="2012-11" db="EMBL/GenBank/DDBJ databases">
        <authorList>
            <person name="Lucero-Rivera Y.E."/>
            <person name="Tovar-Ramirez D."/>
        </authorList>
    </citation>
    <scope>NUCLEOTIDE SEQUENCE [LARGE SCALE GENOMIC DNA]</scope>
    <source>
        <strain evidence="2">Araruama</strain>
    </source>
</reference>
<organism evidence="1 2">
    <name type="scientific">Candidatus Magnetoglobus multicellularis str. Araruama</name>
    <dbReference type="NCBI Taxonomy" id="890399"/>
    <lineage>
        <taxon>Bacteria</taxon>
        <taxon>Pseudomonadati</taxon>
        <taxon>Thermodesulfobacteriota</taxon>
        <taxon>Desulfobacteria</taxon>
        <taxon>Desulfobacterales</taxon>
        <taxon>Desulfobacteraceae</taxon>
        <taxon>Candidatus Magnetoglobus</taxon>
    </lineage>
</organism>
<evidence type="ECO:0000313" key="2">
    <source>
        <dbReference type="Proteomes" id="UP000189670"/>
    </source>
</evidence>
<dbReference type="AlphaFoldDB" id="A0A1V1P2L6"/>
<name>A0A1V1P2L6_9BACT</name>
<feature type="non-terminal residue" evidence="1">
    <location>
        <position position="1"/>
    </location>
</feature>
<sequence length="139" mass="15702">GIQSITQTIQNKWYGYKDQLAVGMSPHLGFVPVHVRSGESWEKNIRYLRIPLHDHYIDCAIQKSGPGECHLYLKVMAEKGKAQNCRLILTDITGKARSRMADSCEIQFENIPCGECYLKLYQNGLPAGATKLYTGHFMP</sequence>